<dbReference type="EMBL" id="JAKLMC020000006">
    <property type="protein sequence ID" value="KAK5955744.1"/>
    <property type="molecule type" value="Genomic_DNA"/>
</dbReference>
<protein>
    <submittedName>
        <fullName evidence="1">Uncharacterized protein</fullName>
    </submittedName>
</protein>
<keyword evidence="2" id="KW-1185">Reference proteome</keyword>
<accession>A0AAN8I7D7</accession>
<organism evidence="1 2">
    <name type="scientific">Knufia fluminis</name>
    <dbReference type="NCBI Taxonomy" id="191047"/>
    <lineage>
        <taxon>Eukaryota</taxon>
        <taxon>Fungi</taxon>
        <taxon>Dikarya</taxon>
        <taxon>Ascomycota</taxon>
        <taxon>Pezizomycotina</taxon>
        <taxon>Eurotiomycetes</taxon>
        <taxon>Chaetothyriomycetidae</taxon>
        <taxon>Chaetothyriales</taxon>
        <taxon>Trichomeriaceae</taxon>
        <taxon>Knufia</taxon>
    </lineage>
</organism>
<name>A0AAN8I7D7_9EURO</name>
<proteinExistence type="predicted"/>
<reference evidence="1 2" key="1">
    <citation type="submission" date="2022-12" db="EMBL/GenBank/DDBJ databases">
        <title>Genomic features and morphological characterization of a novel Knufia sp. strain isolated from spacecraft assembly facility.</title>
        <authorList>
            <person name="Teixeira M."/>
            <person name="Chander A.M."/>
            <person name="Stajich J.E."/>
            <person name="Venkateswaran K."/>
        </authorList>
    </citation>
    <scope>NUCLEOTIDE SEQUENCE [LARGE SCALE GENOMIC DNA]</scope>
    <source>
        <strain evidence="1 2">FJI-L2-BK-P2</strain>
    </source>
</reference>
<evidence type="ECO:0000313" key="2">
    <source>
        <dbReference type="Proteomes" id="UP001316803"/>
    </source>
</evidence>
<evidence type="ECO:0000313" key="1">
    <source>
        <dbReference type="EMBL" id="KAK5955744.1"/>
    </source>
</evidence>
<dbReference type="AlphaFoldDB" id="A0AAN8I7D7"/>
<comment type="caution">
    <text evidence="1">The sequence shown here is derived from an EMBL/GenBank/DDBJ whole genome shotgun (WGS) entry which is preliminary data.</text>
</comment>
<gene>
    <name evidence="1" type="ORF">OHC33_003385</name>
</gene>
<sequence>MAKTWLDLPTEIRLKTYRQFLHTRKYDLRALRGGAYAYDCGTDYLSDRQNRPTLASLLLICRQVHLEVKDVLWKDATIMVTYGLRQAAAQDPTQVKYATVFGDVMAEVDSLTAAQKLDVELRKNSRVPQALRSLSVDTYFFVSAADDKGSLEAFLQIGLHHAQKLVFSMVPASVIRKDEFNRGGIAATICIITIDQVRNVMIKGLTKRWVNEVRYQLEGMDTFPAGTVFTAVNTWPRGGSSKRSVKTILSQTA</sequence>
<dbReference type="Proteomes" id="UP001316803">
    <property type="component" value="Unassembled WGS sequence"/>
</dbReference>